<dbReference type="InterPro" id="IPR036390">
    <property type="entry name" value="WH_DNA-bd_sf"/>
</dbReference>
<evidence type="ECO:0000259" key="5">
    <source>
        <dbReference type="PROSITE" id="PS50931"/>
    </source>
</evidence>
<proteinExistence type="inferred from homology"/>
<keyword evidence="3 6" id="KW-0238">DNA-binding</keyword>
<dbReference type="SUPFAM" id="SSF46785">
    <property type="entry name" value="Winged helix' DNA-binding domain"/>
    <property type="match status" value="1"/>
</dbReference>
<dbReference type="Gene3D" id="1.10.10.10">
    <property type="entry name" value="Winged helix-like DNA-binding domain superfamily/Winged helix DNA-binding domain"/>
    <property type="match status" value="1"/>
</dbReference>
<dbReference type="Pfam" id="PF00126">
    <property type="entry name" value="HTH_1"/>
    <property type="match status" value="1"/>
</dbReference>
<evidence type="ECO:0000256" key="1">
    <source>
        <dbReference type="ARBA" id="ARBA00009437"/>
    </source>
</evidence>
<dbReference type="InterPro" id="IPR036388">
    <property type="entry name" value="WH-like_DNA-bd_sf"/>
</dbReference>
<dbReference type="PANTHER" id="PTHR30346:SF0">
    <property type="entry name" value="HCA OPERON TRANSCRIPTIONAL ACTIVATOR HCAR"/>
    <property type="match status" value="1"/>
</dbReference>
<dbReference type="PROSITE" id="PS50931">
    <property type="entry name" value="HTH_LYSR"/>
    <property type="match status" value="1"/>
</dbReference>
<dbReference type="AlphaFoldDB" id="A0A562JK69"/>
<keyword evidence="4" id="KW-0804">Transcription</keyword>
<gene>
    <name evidence="6" type="ORF">LY60_00294</name>
</gene>
<dbReference type="FunFam" id="1.10.10.10:FF:000001">
    <property type="entry name" value="LysR family transcriptional regulator"/>
    <property type="match status" value="1"/>
</dbReference>
<evidence type="ECO:0000256" key="3">
    <source>
        <dbReference type="ARBA" id="ARBA00023125"/>
    </source>
</evidence>
<comment type="caution">
    <text evidence="6">The sequence shown here is derived from an EMBL/GenBank/DDBJ whole genome shotgun (WGS) entry which is preliminary data.</text>
</comment>
<reference evidence="6 7" key="1">
    <citation type="submission" date="2019-07" db="EMBL/GenBank/DDBJ databases">
        <title>Genomic Encyclopedia of Type Strains, Phase I: the one thousand microbial genomes (KMG-I) project.</title>
        <authorList>
            <person name="Kyrpides N."/>
        </authorList>
    </citation>
    <scope>NUCLEOTIDE SEQUENCE [LARGE SCALE GENOMIC DNA]</scope>
    <source>
        <strain evidence="6 7">DSM 13558</strain>
    </source>
</reference>
<keyword evidence="2" id="KW-0805">Transcription regulation</keyword>
<evidence type="ECO:0000313" key="6">
    <source>
        <dbReference type="EMBL" id="TWH83682.1"/>
    </source>
</evidence>
<keyword evidence="7" id="KW-1185">Reference proteome</keyword>
<name>A0A562JK69_9FIRM</name>
<comment type="similarity">
    <text evidence="1">Belongs to the LysR transcriptional regulatory family.</text>
</comment>
<dbReference type="GO" id="GO:0032993">
    <property type="term" value="C:protein-DNA complex"/>
    <property type="evidence" value="ECO:0007669"/>
    <property type="project" value="TreeGrafter"/>
</dbReference>
<dbReference type="SUPFAM" id="SSF53850">
    <property type="entry name" value="Periplasmic binding protein-like II"/>
    <property type="match status" value="1"/>
</dbReference>
<dbReference type="OrthoDB" id="119203at2"/>
<dbReference type="InterPro" id="IPR000847">
    <property type="entry name" value="LysR_HTH_N"/>
</dbReference>
<evidence type="ECO:0000256" key="2">
    <source>
        <dbReference type="ARBA" id="ARBA00023015"/>
    </source>
</evidence>
<dbReference type="RefSeq" id="WP_145078980.1">
    <property type="nucleotide sequence ID" value="NZ_DAMBUX010000009.1"/>
</dbReference>
<accession>A0A562JK69</accession>
<dbReference type="EMBL" id="VLKH01000001">
    <property type="protein sequence ID" value="TWH83682.1"/>
    <property type="molecule type" value="Genomic_DNA"/>
</dbReference>
<evidence type="ECO:0000256" key="4">
    <source>
        <dbReference type="ARBA" id="ARBA00023163"/>
    </source>
</evidence>
<evidence type="ECO:0000313" key="7">
    <source>
        <dbReference type="Proteomes" id="UP000315343"/>
    </source>
</evidence>
<organism evidence="6 7">
    <name type="scientific">Sedimentibacter saalensis</name>
    <dbReference type="NCBI Taxonomy" id="130788"/>
    <lineage>
        <taxon>Bacteria</taxon>
        <taxon>Bacillati</taxon>
        <taxon>Bacillota</taxon>
        <taxon>Tissierellia</taxon>
        <taxon>Sedimentibacter</taxon>
    </lineage>
</organism>
<feature type="domain" description="HTH lysR-type" evidence="5">
    <location>
        <begin position="1"/>
        <end position="58"/>
    </location>
</feature>
<protein>
    <submittedName>
        <fullName evidence="6">DNA-binding transcriptional LysR family regulator</fullName>
    </submittedName>
</protein>
<dbReference type="PANTHER" id="PTHR30346">
    <property type="entry name" value="TRANSCRIPTIONAL DUAL REGULATOR HCAR-RELATED"/>
    <property type="match status" value="1"/>
</dbReference>
<dbReference type="GO" id="GO:0003700">
    <property type="term" value="F:DNA-binding transcription factor activity"/>
    <property type="evidence" value="ECO:0007669"/>
    <property type="project" value="InterPro"/>
</dbReference>
<dbReference type="GO" id="GO:0003677">
    <property type="term" value="F:DNA binding"/>
    <property type="evidence" value="ECO:0007669"/>
    <property type="project" value="UniProtKB-KW"/>
</dbReference>
<sequence>MRLDQIEHVIKIAECGSMNKAAKNLYLSQSNLSQSIKNLEEEVGQPIFNRTAKGVELTNFGCEFLNHAMATYSQFRLTQEFCSTYGKNPSLTLSVACQYMRFAHLLFMQLCSKYNSHHTEFSFLECSFIDIVNNVSSHRAEIGILLLSQNHKKITLHLLKSRGLSYHPILACPASVTVGKNSPLYSFSGSGVTLDMLKDYPIVMYTDTNFNFSSELEDIEIYKRKNRIIVSDRSTMHEVLQNTNAYSIAAYTNAYKKIEYYDNIRAFELLDDRFSIELGWISSISHPVSELAKEYIGMIEDLQRLG</sequence>
<dbReference type="Proteomes" id="UP000315343">
    <property type="component" value="Unassembled WGS sequence"/>
</dbReference>
<dbReference type="PRINTS" id="PR00039">
    <property type="entry name" value="HTHLYSR"/>
</dbReference>